<gene>
    <name evidence="1" type="ORF">CEPIT_LOCUS31704</name>
</gene>
<dbReference type="EMBL" id="CAMAPF010000967">
    <property type="protein sequence ID" value="CAH9131837.1"/>
    <property type="molecule type" value="Genomic_DNA"/>
</dbReference>
<name>A0AAV0F8K9_9ASTE</name>
<proteinExistence type="predicted"/>
<reference evidence="1" key="1">
    <citation type="submission" date="2022-07" db="EMBL/GenBank/DDBJ databases">
        <authorList>
            <person name="Macas J."/>
            <person name="Novak P."/>
            <person name="Neumann P."/>
        </authorList>
    </citation>
    <scope>NUCLEOTIDE SEQUENCE</scope>
</reference>
<evidence type="ECO:0000313" key="2">
    <source>
        <dbReference type="Proteomes" id="UP001152523"/>
    </source>
</evidence>
<dbReference type="AlphaFoldDB" id="A0AAV0F8K9"/>
<accession>A0AAV0F8K9</accession>
<evidence type="ECO:0000313" key="1">
    <source>
        <dbReference type="EMBL" id="CAH9131837.1"/>
    </source>
</evidence>
<protein>
    <submittedName>
        <fullName evidence="1">Uncharacterized protein</fullName>
    </submittedName>
</protein>
<keyword evidence="2" id="KW-1185">Reference proteome</keyword>
<comment type="caution">
    <text evidence="1">The sequence shown here is derived from an EMBL/GenBank/DDBJ whole genome shotgun (WGS) entry which is preliminary data.</text>
</comment>
<dbReference type="Proteomes" id="UP001152523">
    <property type="component" value="Unassembled WGS sequence"/>
</dbReference>
<organism evidence="1 2">
    <name type="scientific">Cuscuta epithymum</name>
    <dbReference type="NCBI Taxonomy" id="186058"/>
    <lineage>
        <taxon>Eukaryota</taxon>
        <taxon>Viridiplantae</taxon>
        <taxon>Streptophyta</taxon>
        <taxon>Embryophyta</taxon>
        <taxon>Tracheophyta</taxon>
        <taxon>Spermatophyta</taxon>
        <taxon>Magnoliopsida</taxon>
        <taxon>eudicotyledons</taxon>
        <taxon>Gunneridae</taxon>
        <taxon>Pentapetalae</taxon>
        <taxon>asterids</taxon>
        <taxon>lamiids</taxon>
        <taxon>Solanales</taxon>
        <taxon>Convolvulaceae</taxon>
        <taxon>Cuscuteae</taxon>
        <taxon>Cuscuta</taxon>
        <taxon>Cuscuta subgen. Cuscuta</taxon>
    </lineage>
</organism>
<sequence length="93" mass="10624">MKGTRLNQPTKSDVAGGISGCIPLSVLSISLDWLNKIMSFKFCWIEDFIIYNFGEGIMSKFVAEHPQNPRTKPAPEFAPNRRPFVDFHMYTNQ</sequence>